<sequence length="73" mass="8174">MLLSSWMFTFIGKQSLLKLALLGQTVLKVNYLSDDTIQIYVIANGVLCSCYDHCPPSQTFMDLVFLPVRCGLV</sequence>
<accession>A0A8H3MD71</accession>
<dbReference type="AlphaFoldDB" id="A0A8H3MD71"/>
<keyword evidence="1" id="KW-0732">Signal</keyword>
<evidence type="ECO:0000313" key="2">
    <source>
        <dbReference type="EMBL" id="GET02536.1"/>
    </source>
</evidence>
<comment type="caution">
    <text evidence="2">The sequence shown here is derived from an EMBL/GenBank/DDBJ whole genome shotgun (WGS) entry which is preliminary data.</text>
</comment>
<evidence type="ECO:0008006" key="4">
    <source>
        <dbReference type="Google" id="ProtNLM"/>
    </source>
</evidence>
<feature type="signal peptide" evidence="1">
    <location>
        <begin position="1"/>
        <end position="22"/>
    </location>
</feature>
<evidence type="ECO:0000313" key="3">
    <source>
        <dbReference type="Proteomes" id="UP000615446"/>
    </source>
</evidence>
<proteinExistence type="predicted"/>
<reference evidence="2" key="1">
    <citation type="submission" date="2019-10" db="EMBL/GenBank/DDBJ databases">
        <title>Conservation and host-specific expression of non-tandemly repeated heterogenous ribosome RNA gene in arbuscular mycorrhizal fungi.</title>
        <authorList>
            <person name="Maeda T."/>
            <person name="Kobayashi Y."/>
            <person name="Nakagawa T."/>
            <person name="Ezawa T."/>
            <person name="Yamaguchi K."/>
            <person name="Bino T."/>
            <person name="Nishimoto Y."/>
            <person name="Shigenobu S."/>
            <person name="Kawaguchi M."/>
        </authorList>
    </citation>
    <scope>NUCLEOTIDE SEQUENCE</scope>
    <source>
        <strain evidence="2">HR1</strain>
    </source>
</reference>
<organism evidence="2 3">
    <name type="scientific">Rhizophagus clarus</name>
    <dbReference type="NCBI Taxonomy" id="94130"/>
    <lineage>
        <taxon>Eukaryota</taxon>
        <taxon>Fungi</taxon>
        <taxon>Fungi incertae sedis</taxon>
        <taxon>Mucoromycota</taxon>
        <taxon>Glomeromycotina</taxon>
        <taxon>Glomeromycetes</taxon>
        <taxon>Glomerales</taxon>
        <taxon>Glomeraceae</taxon>
        <taxon>Rhizophagus</taxon>
    </lineage>
</organism>
<dbReference type="EMBL" id="BLAL01000313">
    <property type="protein sequence ID" value="GET02536.1"/>
    <property type="molecule type" value="Genomic_DNA"/>
</dbReference>
<gene>
    <name evidence="2" type="ORF">RCL2_002891200</name>
</gene>
<feature type="chain" id="PRO_5034380045" description="Cyclic nucleotide-binding domain-containing protein" evidence="1">
    <location>
        <begin position="23"/>
        <end position="73"/>
    </location>
</feature>
<name>A0A8H3MD71_9GLOM</name>
<evidence type="ECO:0000256" key="1">
    <source>
        <dbReference type="SAM" id="SignalP"/>
    </source>
</evidence>
<protein>
    <recommendedName>
        <fullName evidence="4">Cyclic nucleotide-binding domain-containing protein</fullName>
    </recommendedName>
</protein>
<dbReference type="Proteomes" id="UP000615446">
    <property type="component" value="Unassembled WGS sequence"/>
</dbReference>